<protein>
    <submittedName>
        <fullName evidence="3">Uncharacterized protein</fullName>
    </submittedName>
</protein>
<evidence type="ECO:0000313" key="1">
    <source>
        <dbReference type="EMBL" id="CAF1584604.1"/>
    </source>
</evidence>
<comment type="caution">
    <text evidence="3">The sequence shown here is derived from an EMBL/GenBank/DDBJ whole genome shotgun (WGS) entry which is preliminary data.</text>
</comment>
<dbReference type="Proteomes" id="UP000663834">
    <property type="component" value="Unassembled WGS sequence"/>
</dbReference>
<dbReference type="EMBL" id="CAJNOV010016127">
    <property type="protein sequence ID" value="CAF1584604.1"/>
    <property type="molecule type" value="Genomic_DNA"/>
</dbReference>
<dbReference type="AlphaFoldDB" id="A0A816L660"/>
<accession>A0A816L660</accession>
<name>A0A816L660_9BILA</name>
<organism evidence="3 4">
    <name type="scientific">Rotaria magnacalcarata</name>
    <dbReference type="NCBI Taxonomy" id="392030"/>
    <lineage>
        <taxon>Eukaryota</taxon>
        <taxon>Metazoa</taxon>
        <taxon>Spiralia</taxon>
        <taxon>Gnathifera</taxon>
        <taxon>Rotifera</taxon>
        <taxon>Eurotatoria</taxon>
        <taxon>Bdelloidea</taxon>
        <taxon>Philodinida</taxon>
        <taxon>Philodinidae</taxon>
        <taxon>Rotaria</taxon>
    </lineage>
</organism>
<sequence>MDSFSSINCNSIFGYVLRARGPDFEIRHNFHYDNKWFNANMWLYDTCRCINYNFIANYSCRRVLYGCFVDLVQKQQLF</sequence>
<evidence type="ECO:0000313" key="2">
    <source>
        <dbReference type="EMBL" id="CAF1665742.1"/>
    </source>
</evidence>
<dbReference type="Proteomes" id="UP000663855">
    <property type="component" value="Unassembled WGS sequence"/>
</dbReference>
<proteinExistence type="predicted"/>
<reference evidence="3" key="1">
    <citation type="submission" date="2021-02" db="EMBL/GenBank/DDBJ databases">
        <authorList>
            <person name="Nowell W R."/>
        </authorList>
    </citation>
    <scope>NUCLEOTIDE SEQUENCE</scope>
</reference>
<gene>
    <name evidence="1" type="ORF">CJN711_LOCUS33351</name>
    <name evidence="2" type="ORF">KQP761_LOCUS33061</name>
    <name evidence="3" type="ORF">MBJ925_LOCUS4423</name>
</gene>
<dbReference type="OrthoDB" id="10280314at2759"/>
<evidence type="ECO:0000313" key="4">
    <source>
        <dbReference type="Proteomes" id="UP000663824"/>
    </source>
</evidence>
<dbReference type="EMBL" id="CAJNOW010018511">
    <property type="protein sequence ID" value="CAF1665742.1"/>
    <property type="molecule type" value="Genomic_DNA"/>
</dbReference>
<dbReference type="EMBL" id="CAJNRE010000801">
    <property type="protein sequence ID" value="CAF1931985.1"/>
    <property type="molecule type" value="Genomic_DNA"/>
</dbReference>
<dbReference type="Proteomes" id="UP000663824">
    <property type="component" value="Unassembled WGS sequence"/>
</dbReference>
<evidence type="ECO:0000313" key="3">
    <source>
        <dbReference type="EMBL" id="CAF1931985.1"/>
    </source>
</evidence>